<organism evidence="1 2">
    <name type="scientific">Aphanomyces astaci</name>
    <name type="common">Crayfish plague agent</name>
    <dbReference type="NCBI Taxonomy" id="112090"/>
    <lineage>
        <taxon>Eukaryota</taxon>
        <taxon>Sar</taxon>
        <taxon>Stramenopiles</taxon>
        <taxon>Oomycota</taxon>
        <taxon>Saprolegniomycetes</taxon>
        <taxon>Saprolegniales</taxon>
        <taxon>Verrucalvaceae</taxon>
        <taxon>Aphanomyces</taxon>
    </lineage>
</organism>
<sequence length="100" mass="11413">AYDDQRKEYVATRTSAEVADAVACRRLKLQALWVGTVQVKMEHDRTWKEIPDLMARKPEDPPYILYVLGNTGESYQEKRFLGFASAATRDDLLHVIKASV</sequence>
<gene>
    <name evidence="1" type="ORF">DYB36_007419</name>
</gene>
<dbReference type="Proteomes" id="UP000265427">
    <property type="component" value="Unassembled WGS sequence"/>
</dbReference>
<proteinExistence type="predicted"/>
<protein>
    <submittedName>
        <fullName evidence="1">Uncharacterized protein</fullName>
    </submittedName>
</protein>
<accession>A0A397A7D3</accession>
<dbReference type="VEuPathDB" id="FungiDB:H257_13167"/>
<comment type="caution">
    <text evidence="1">The sequence shown here is derived from an EMBL/GenBank/DDBJ whole genome shotgun (WGS) entry which is preliminary data.</text>
</comment>
<evidence type="ECO:0000313" key="2">
    <source>
        <dbReference type="Proteomes" id="UP000265427"/>
    </source>
</evidence>
<name>A0A397A7D3_APHAT</name>
<feature type="non-terminal residue" evidence="1">
    <location>
        <position position="1"/>
    </location>
</feature>
<dbReference type="AlphaFoldDB" id="A0A397A7D3"/>
<dbReference type="EMBL" id="QUSZ01007779">
    <property type="protein sequence ID" value="RHY01557.1"/>
    <property type="molecule type" value="Genomic_DNA"/>
</dbReference>
<reference evidence="1 2" key="1">
    <citation type="submission" date="2018-08" db="EMBL/GenBank/DDBJ databases">
        <title>Aphanomyces genome sequencing and annotation.</title>
        <authorList>
            <person name="Minardi D."/>
            <person name="Oidtmann B."/>
            <person name="Van Der Giezen M."/>
            <person name="Studholme D.J."/>
        </authorList>
    </citation>
    <scope>NUCLEOTIDE SEQUENCE [LARGE SCALE GENOMIC DNA]</scope>
    <source>
        <strain evidence="1 2">Kv</strain>
    </source>
</reference>
<evidence type="ECO:0000313" key="1">
    <source>
        <dbReference type="EMBL" id="RHY01557.1"/>
    </source>
</evidence>